<feature type="region of interest" description="Disordered" evidence="1">
    <location>
        <begin position="183"/>
        <end position="215"/>
    </location>
</feature>
<evidence type="ECO:0000256" key="1">
    <source>
        <dbReference type="SAM" id="MobiDB-lite"/>
    </source>
</evidence>
<protein>
    <submittedName>
        <fullName evidence="2">Uncharacterized protein</fullName>
    </submittedName>
</protein>
<gene>
    <name evidence="2" type="ORF">WN55_03040</name>
</gene>
<sequence length="215" mass="24405">MIGARIGTGMILIRSKSVAKLSGSFSRTVVLSNNTVNGGPMMESVGARFLRGRCRVPPIVSRVDRMIVAHLFPGRTARGVKTGSKRMRKRRSSSSGSNNNVNDDDKERRTGLPVISYEETAESVPPVDKDEPLIISAMERLCMDTAQVYVSLEKYLYERHRQGDKSVKERLVFHKDIKRRVKPMPWKKRQEDEVDKEDGEQRRREANDIFVVAES</sequence>
<evidence type="ECO:0000313" key="3">
    <source>
        <dbReference type="Proteomes" id="UP000076502"/>
    </source>
</evidence>
<dbReference type="Proteomes" id="UP000076502">
    <property type="component" value="Unassembled WGS sequence"/>
</dbReference>
<organism evidence="2 3">
    <name type="scientific">Dufourea novaeangliae</name>
    <name type="common">Sweat bee</name>
    <dbReference type="NCBI Taxonomy" id="178035"/>
    <lineage>
        <taxon>Eukaryota</taxon>
        <taxon>Metazoa</taxon>
        <taxon>Ecdysozoa</taxon>
        <taxon>Arthropoda</taxon>
        <taxon>Hexapoda</taxon>
        <taxon>Insecta</taxon>
        <taxon>Pterygota</taxon>
        <taxon>Neoptera</taxon>
        <taxon>Endopterygota</taxon>
        <taxon>Hymenoptera</taxon>
        <taxon>Apocrita</taxon>
        <taxon>Aculeata</taxon>
        <taxon>Apoidea</taxon>
        <taxon>Anthophila</taxon>
        <taxon>Halictidae</taxon>
        <taxon>Rophitinae</taxon>
        <taxon>Dufourea</taxon>
    </lineage>
</organism>
<evidence type="ECO:0000313" key="2">
    <source>
        <dbReference type="EMBL" id="KZC11481.1"/>
    </source>
</evidence>
<feature type="compositionally biased region" description="Basic residues" evidence="1">
    <location>
        <begin position="83"/>
        <end position="92"/>
    </location>
</feature>
<proteinExistence type="predicted"/>
<dbReference type="AlphaFoldDB" id="A0A154PHZ3"/>
<keyword evidence="3" id="KW-1185">Reference proteome</keyword>
<feature type="region of interest" description="Disordered" evidence="1">
    <location>
        <begin position="78"/>
        <end position="123"/>
    </location>
</feature>
<reference evidence="2 3" key="1">
    <citation type="submission" date="2015-07" db="EMBL/GenBank/DDBJ databases">
        <title>The genome of Dufourea novaeangliae.</title>
        <authorList>
            <person name="Pan H."/>
            <person name="Kapheim K."/>
        </authorList>
    </citation>
    <scope>NUCLEOTIDE SEQUENCE [LARGE SCALE GENOMIC DNA]</scope>
    <source>
        <strain evidence="2">0120121106</strain>
        <tissue evidence="2">Whole body</tissue>
    </source>
</reference>
<dbReference type="EMBL" id="KQ434923">
    <property type="protein sequence ID" value="KZC11481.1"/>
    <property type="molecule type" value="Genomic_DNA"/>
</dbReference>
<accession>A0A154PHZ3</accession>
<name>A0A154PHZ3_DUFNO</name>